<name>A0A4Z1T2F8_GIAMU</name>
<dbReference type="AlphaFoldDB" id="A0A4Z1T2F8"/>
<accession>A0A4Z1T2F8</accession>
<keyword evidence="1" id="KW-0472">Membrane</keyword>
<dbReference type="Proteomes" id="UP000315496">
    <property type="component" value="Chromosome 2"/>
</dbReference>
<gene>
    <name evidence="2" type="ORF">GMRT_15186</name>
</gene>
<evidence type="ECO:0000256" key="1">
    <source>
        <dbReference type="SAM" id="Phobius"/>
    </source>
</evidence>
<dbReference type="EMBL" id="VDLU01000002">
    <property type="protein sequence ID" value="TNJ28123.1"/>
    <property type="molecule type" value="Genomic_DNA"/>
</dbReference>
<organism evidence="2 3">
    <name type="scientific">Giardia muris</name>
    <dbReference type="NCBI Taxonomy" id="5742"/>
    <lineage>
        <taxon>Eukaryota</taxon>
        <taxon>Metamonada</taxon>
        <taxon>Diplomonadida</taxon>
        <taxon>Hexamitidae</taxon>
        <taxon>Giardiinae</taxon>
        <taxon>Giardia</taxon>
    </lineage>
</organism>
<keyword evidence="3" id="KW-1185">Reference proteome</keyword>
<sequence>MPIDVRVEAYLPQVDALWPSLATASDEISKALISITGKRQVRAFLQMGLLLAVAILFWAAVYSLSLLISLQHWFTGILCALLWIWILSIVLLGCILSLELVTEYVVPLYPHLREAMKPFTRPHRNPKPRMQEVEFVSRHELESTSAVENCLDEYLERTNRS</sequence>
<reference evidence="2 3" key="1">
    <citation type="submission" date="2019-05" db="EMBL/GenBank/DDBJ databases">
        <title>The compact genome of Giardia muris reveals important steps in the evolution of intestinal protozoan parasites.</title>
        <authorList>
            <person name="Xu F."/>
            <person name="Jimenez-Gonzalez A."/>
            <person name="Einarsson E."/>
            <person name="Astvaldsson A."/>
            <person name="Peirasmaki D."/>
            <person name="Eckmann L."/>
            <person name="Andersson J.O."/>
            <person name="Svard S.G."/>
            <person name="Jerlstrom-Hultqvist J."/>
        </authorList>
    </citation>
    <scope>NUCLEOTIDE SEQUENCE [LARGE SCALE GENOMIC DNA]</scope>
    <source>
        <strain evidence="2 3">Roberts-Thomson</strain>
    </source>
</reference>
<dbReference type="VEuPathDB" id="GiardiaDB:GMRT_15186"/>
<feature type="transmembrane region" description="Helical" evidence="1">
    <location>
        <begin position="74"/>
        <end position="98"/>
    </location>
</feature>
<comment type="caution">
    <text evidence="2">The sequence shown here is derived from an EMBL/GenBank/DDBJ whole genome shotgun (WGS) entry which is preliminary data.</text>
</comment>
<protein>
    <submittedName>
        <fullName evidence="2">Uncharacterized protein</fullName>
    </submittedName>
</protein>
<feature type="transmembrane region" description="Helical" evidence="1">
    <location>
        <begin position="48"/>
        <end position="68"/>
    </location>
</feature>
<keyword evidence="1" id="KW-0812">Transmembrane</keyword>
<evidence type="ECO:0000313" key="2">
    <source>
        <dbReference type="EMBL" id="TNJ28123.1"/>
    </source>
</evidence>
<evidence type="ECO:0000313" key="3">
    <source>
        <dbReference type="Proteomes" id="UP000315496"/>
    </source>
</evidence>
<keyword evidence="1" id="KW-1133">Transmembrane helix</keyword>
<proteinExistence type="predicted"/>